<dbReference type="EMBL" id="SIDB01000007">
    <property type="protein sequence ID" value="KAI3430423.1"/>
    <property type="molecule type" value="Genomic_DNA"/>
</dbReference>
<keyword evidence="6" id="KW-1185">Reference proteome</keyword>
<keyword evidence="3" id="KW-0472">Membrane</keyword>
<feature type="compositionally biased region" description="Polar residues" evidence="2">
    <location>
        <begin position="122"/>
        <end position="131"/>
    </location>
</feature>
<feature type="coiled-coil region" evidence="1">
    <location>
        <begin position="202"/>
        <end position="314"/>
    </location>
</feature>
<gene>
    <name evidence="5" type="ORF">D9Q98_005018</name>
</gene>
<keyword evidence="3" id="KW-0812">Transmembrane</keyword>
<dbReference type="GO" id="GO:0006629">
    <property type="term" value="P:lipid metabolic process"/>
    <property type="evidence" value="ECO:0007669"/>
    <property type="project" value="InterPro"/>
</dbReference>
<reference evidence="5" key="1">
    <citation type="journal article" date="2019" name="Plant J.">
        <title>Chlorella vulgaris genome assembly and annotation reveals the molecular basis for metabolic acclimation to high light conditions.</title>
        <authorList>
            <person name="Cecchin M."/>
            <person name="Marcolungo L."/>
            <person name="Rossato M."/>
            <person name="Girolomoni L."/>
            <person name="Cosentino E."/>
            <person name="Cuine S."/>
            <person name="Li-Beisson Y."/>
            <person name="Delledonne M."/>
            <person name="Ballottari M."/>
        </authorList>
    </citation>
    <scope>NUCLEOTIDE SEQUENCE</scope>
    <source>
        <strain evidence="5">211/11P</strain>
    </source>
</reference>
<name>A0A9D4YWU6_CHLVU</name>
<dbReference type="InterPro" id="IPR002921">
    <property type="entry name" value="Fungal_lipase-type"/>
</dbReference>
<keyword evidence="1" id="KW-0175">Coiled coil</keyword>
<protein>
    <recommendedName>
        <fullName evidence="4">Fungal lipase-type domain-containing protein</fullName>
    </recommendedName>
</protein>
<feature type="domain" description="Fungal lipase-type" evidence="4">
    <location>
        <begin position="975"/>
        <end position="1145"/>
    </location>
</feature>
<dbReference type="CDD" id="cd00519">
    <property type="entry name" value="Lipase_3"/>
    <property type="match status" value="1"/>
</dbReference>
<evidence type="ECO:0000313" key="5">
    <source>
        <dbReference type="EMBL" id="KAI3430423.1"/>
    </source>
</evidence>
<dbReference type="AlphaFoldDB" id="A0A9D4YWU6"/>
<sequence>MADTELQSLLSHYQQRVAAADAERQELLERVEACSGASVADTYRLQAENRKRTGEVRDLQKALSDAHTFLFEERERLLALQAENDSMRLQEVEDRARIKQLLSLTRDRPVQQSVQHGCENGLHSNASFPQCSGSGSGTRRDSSRSPRRSSRGGRGSSGAAEREGGTPAFPPVGSAAPERILRSVCLPTVRGEALSLRCEALQAQLSEQKRFAAERVAALQEDCAIREQDAAATAAVLSATADELAAKLQGAEEALRRTVRDFVVARQQRDAAELEAVASRSAADAERRAAAAALEKAEAQAAAALQRQQQELEMDSQAAQQCLQAELEQRAEELLKFEIVHKLLRAQLETRAADAERRAAKAVARSRDVQLRRAHEMEGWASDVGQLRKRIAGVERRLTQWSLEQRLPDDERRDALLAKHARLAPHGCNFECGLDELVIELKASLLGMGHRVRDAALQAQGQYEEEDILVHHPSWGQLLPMATTTDDIELGSDKGGGSQHGYPACPVASPKEQWQQWEDQKEQQTVRFAIPGDLMVSTTRLLDATIGPAVACVLVALAATVTVAWRLLAAAQHNEPWGREPIRGCEYVALALLLQLANASLWLGNLVYCYIHLGSCPWSADAVAWMGGMQLTLWNLLFFLYILQAMKLLPADSWLPLFKPFNPCQEPATKSIGSIARDADTKTAPDDTCELQGHFMKRMVQCGVCALVWLPTQGLVYAAMNQAINAEPKDRLDLYGYSYGPSQLVFIADDAAVCAKFAWPSLATESAIRVVGALVAMLIVLSVVFGVFIRVALKQLGDWRRPYCNYRVQNLAARLVMRTRLTPFIISIASAAGAWFVHPASYNSYVQVWLGLGPMHIAMTATVVVEALLFIPHNPAEKFRKAQAQRCTVEWMEKDVPAQRPAPGLVFCFETALKASYLSCLAYVACPHASKPSHPSNSTTVKGGMGLYDCVESERIGGGTRDANCLVMWGPDTLVVSFRGTVSRRNQRADLKAWQVRYQTDEHYSWWDCPKVHCGFLDSWQDDTFKDRVMARIQQVLNNRRLEGRPADGAHPFRILITGHSLGASMAHLCSMDVARWLKAEQARFHDVSFQQPPDPLRLRVSLSCYTFGAPHTGNGEFAKLFAKHVPDCWDLVYRQDPVAHYTSCLSFFRRPGHLVLLTKSGDIVPQASHIEFCAHRLLVMAFAVICLAHHKMAVRYCPALGKVLLTQRKRLEDKRALLHEPPYITELLKLVGKHCVWAQPQ</sequence>
<keyword evidence="3" id="KW-1133">Transmembrane helix</keyword>
<evidence type="ECO:0000256" key="1">
    <source>
        <dbReference type="SAM" id="Coils"/>
    </source>
</evidence>
<reference evidence="5" key="2">
    <citation type="submission" date="2020-11" db="EMBL/GenBank/DDBJ databases">
        <authorList>
            <person name="Cecchin M."/>
            <person name="Marcolungo L."/>
            <person name="Rossato M."/>
            <person name="Girolomoni L."/>
            <person name="Cosentino E."/>
            <person name="Cuine S."/>
            <person name="Li-Beisson Y."/>
            <person name="Delledonne M."/>
            <person name="Ballottari M."/>
        </authorList>
    </citation>
    <scope>NUCLEOTIDE SEQUENCE</scope>
    <source>
        <strain evidence="5">211/11P</strain>
        <tissue evidence="5">Whole cell</tissue>
    </source>
</reference>
<evidence type="ECO:0000259" key="4">
    <source>
        <dbReference type="Pfam" id="PF01764"/>
    </source>
</evidence>
<feature type="transmembrane region" description="Helical" evidence="3">
    <location>
        <begin position="546"/>
        <end position="568"/>
    </location>
</feature>
<feature type="transmembrane region" description="Helical" evidence="3">
    <location>
        <begin position="623"/>
        <end position="643"/>
    </location>
</feature>
<proteinExistence type="predicted"/>
<feature type="transmembrane region" description="Helical" evidence="3">
    <location>
        <begin position="848"/>
        <end position="871"/>
    </location>
</feature>
<evidence type="ECO:0000256" key="3">
    <source>
        <dbReference type="SAM" id="Phobius"/>
    </source>
</evidence>
<feature type="transmembrane region" description="Helical" evidence="3">
    <location>
        <begin position="767"/>
        <end position="793"/>
    </location>
</feature>
<comment type="caution">
    <text evidence="5">The sequence shown here is derived from an EMBL/GenBank/DDBJ whole genome shotgun (WGS) entry which is preliminary data.</text>
</comment>
<dbReference type="Proteomes" id="UP001055712">
    <property type="component" value="Unassembled WGS sequence"/>
</dbReference>
<dbReference type="InterPro" id="IPR037696">
    <property type="entry name" value="CCDC77"/>
</dbReference>
<feature type="transmembrane region" description="Helical" evidence="3">
    <location>
        <begin position="588"/>
        <end position="611"/>
    </location>
</feature>
<organism evidence="5 6">
    <name type="scientific">Chlorella vulgaris</name>
    <name type="common">Green alga</name>
    <dbReference type="NCBI Taxonomy" id="3077"/>
    <lineage>
        <taxon>Eukaryota</taxon>
        <taxon>Viridiplantae</taxon>
        <taxon>Chlorophyta</taxon>
        <taxon>core chlorophytes</taxon>
        <taxon>Trebouxiophyceae</taxon>
        <taxon>Chlorellales</taxon>
        <taxon>Chlorellaceae</taxon>
        <taxon>Chlorella clade</taxon>
        <taxon>Chlorella</taxon>
    </lineage>
</organism>
<dbReference type="PANTHER" id="PTHR22091">
    <property type="entry name" value="COILED-COIL DOMAIN-CONTAINING PROTEIN 77"/>
    <property type="match status" value="1"/>
</dbReference>
<evidence type="ECO:0000256" key="2">
    <source>
        <dbReference type="SAM" id="MobiDB-lite"/>
    </source>
</evidence>
<dbReference type="SUPFAM" id="SSF53474">
    <property type="entry name" value="alpha/beta-Hydrolases"/>
    <property type="match status" value="1"/>
</dbReference>
<dbReference type="Pfam" id="PF01764">
    <property type="entry name" value="Lipase_3"/>
    <property type="match status" value="1"/>
</dbReference>
<accession>A0A9D4YWU6</accession>
<dbReference type="Gene3D" id="3.40.50.1820">
    <property type="entry name" value="alpha/beta hydrolase"/>
    <property type="match status" value="1"/>
</dbReference>
<evidence type="ECO:0000313" key="6">
    <source>
        <dbReference type="Proteomes" id="UP001055712"/>
    </source>
</evidence>
<dbReference type="PANTHER" id="PTHR22091:SF1">
    <property type="entry name" value="COILED-COIL DOMAIN-CONTAINING PROTEIN 77"/>
    <property type="match status" value="1"/>
</dbReference>
<feature type="transmembrane region" description="Helical" evidence="3">
    <location>
        <begin position="700"/>
        <end position="720"/>
    </location>
</feature>
<dbReference type="InterPro" id="IPR029058">
    <property type="entry name" value="AB_hydrolase_fold"/>
</dbReference>
<feature type="region of interest" description="Disordered" evidence="2">
    <location>
        <begin position="118"/>
        <end position="174"/>
    </location>
</feature>
<dbReference type="OrthoDB" id="191169at2759"/>
<feature type="transmembrane region" description="Helical" evidence="3">
    <location>
        <begin position="821"/>
        <end position="842"/>
    </location>
</feature>